<dbReference type="PANTHER" id="PTHR31528:SF3">
    <property type="entry name" value="THIAMINE BIOSYNTHESIS PROTEIN HI_0357-RELATED"/>
    <property type="match status" value="1"/>
</dbReference>
<feature type="chain" id="PRO_5046604587" evidence="1">
    <location>
        <begin position="19"/>
        <end position="311"/>
    </location>
</feature>
<keyword evidence="1" id="KW-0732">Signal</keyword>
<feature type="signal peptide" evidence="1">
    <location>
        <begin position="1"/>
        <end position="18"/>
    </location>
</feature>
<dbReference type="Proteomes" id="UP001064087">
    <property type="component" value="Chromosome"/>
</dbReference>
<protein>
    <submittedName>
        <fullName evidence="3">ABC transporter substrate-binding protein</fullName>
    </submittedName>
</protein>
<dbReference type="Gene3D" id="3.40.190.10">
    <property type="entry name" value="Periplasmic binding protein-like II"/>
    <property type="match status" value="2"/>
</dbReference>
<evidence type="ECO:0000313" key="4">
    <source>
        <dbReference type="Proteomes" id="UP001064087"/>
    </source>
</evidence>
<dbReference type="RefSeq" id="WP_263047618.1">
    <property type="nucleotide sequence ID" value="NZ_CP106738.1"/>
</dbReference>
<name>A0ABY6DA09_9RHOB</name>
<evidence type="ECO:0000259" key="2">
    <source>
        <dbReference type="Pfam" id="PF09084"/>
    </source>
</evidence>
<gene>
    <name evidence="3" type="ORF">N7U68_17295</name>
</gene>
<dbReference type="InterPro" id="IPR015168">
    <property type="entry name" value="SsuA/THI5"/>
</dbReference>
<accession>A0ABY6DA09</accession>
<reference evidence="3" key="1">
    <citation type="submission" date="2022-10" db="EMBL/GenBank/DDBJ databases">
        <title>Roseovarius pelagicus sp. nov., isolated from Arctic seawater.</title>
        <authorList>
            <person name="Hong Y.W."/>
            <person name="Hwang C.Y."/>
        </authorList>
    </citation>
    <scope>NUCLEOTIDE SEQUENCE</scope>
    <source>
        <strain evidence="3">HL-MP18</strain>
    </source>
</reference>
<dbReference type="EMBL" id="CP106738">
    <property type="protein sequence ID" value="UXX82819.1"/>
    <property type="molecule type" value="Genomic_DNA"/>
</dbReference>
<dbReference type="PANTHER" id="PTHR31528">
    <property type="entry name" value="4-AMINO-5-HYDROXYMETHYL-2-METHYLPYRIMIDINE PHOSPHATE SYNTHASE THI11-RELATED"/>
    <property type="match status" value="1"/>
</dbReference>
<evidence type="ECO:0000256" key="1">
    <source>
        <dbReference type="SAM" id="SignalP"/>
    </source>
</evidence>
<proteinExistence type="predicted"/>
<keyword evidence="4" id="KW-1185">Reference proteome</keyword>
<dbReference type="InterPro" id="IPR027939">
    <property type="entry name" value="NMT1/THI5"/>
</dbReference>
<dbReference type="SUPFAM" id="SSF53850">
    <property type="entry name" value="Periplasmic binding protein-like II"/>
    <property type="match status" value="1"/>
</dbReference>
<dbReference type="Pfam" id="PF09084">
    <property type="entry name" value="NMT1"/>
    <property type="match status" value="1"/>
</dbReference>
<sequence>MRLLALTLTLLAAAPAHAQDKLTIILDWFVNPNHGPIVIAQERGLFAEQGLEVEVIAPADPSAPPKMVAAGQADLAVSYQPQLHLQVAEGLPLIRVGTLVASPLNCLLVLDSSPIKSVAELKGAKIGFSVAGVEEALLAAIFQRHGFGLDDVEMINVNWSLGPSVMSGQVDAVLGAYRNFELNQMDIEGAPGRCFFVEEEGVPPYDELIYVANADTRNDDAILRFLRATEVATQFIVNHPDESWEIFKSTSEELDDELNKRAWADTLPRFALRPSAVDSARYSGFEAFLATAGLIDTVRPVSELAVDLGAE</sequence>
<feature type="domain" description="SsuA/THI5-like" evidence="2">
    <location>
        <begin position="31"/>
        <end position="242"/>
    </location>
</feature>
<dbReference type="CDD" id="cd13651">
    <property type="entry name" value="PBP2_ThiY"/>
    <property type="match status" value="1"/>
</dbReference>
<organism evidence="3 4">
    <name type="scientific">Roseovarius pelagicus</name>
    <dbReference type="NCBI Taxonomy" id="2980108"/>
    <lineage>
        <taxon>Bacteria</taxon>
        <taxon>Pseudomonadati</taxon>
        <taxon>Pseudomonadota</taxon>
        <taxon>Alphaproteobacteria</taxon>
        <taxon>Rhodobacterales</taxon>
        <taxon>Roseobacteraceae</taxon>
        <taxon>Roseovarius</taxon>
    </lineage>
</organism>
<evidence type="ECO:0000313" key="3">
    <source>
        <dbReference type="EMBL" id="UXX82819.1"/>
    </source>
</evidence>